<comment type="similarity">
    <text evidence="1">Belongs to the CcmF/CycK/Ccl1/NrfE/CcsA family.</text>
</comment>
<evidence type="ECO:0000259" key="9">
    <source>
        <dbReference type="Pfam" id="PF03918"/>
    </source>
</evidence>
<feature type="transmembrane region" description="Helical" evidence="7">
    <location>
        <begin position="20"/>
        <end position="43"/>
    </location>
</feature>
<feature type="transmembrane region" description="Helical" evidence="7">
    <location>
        <begin position="55"/>
        <end position="76"/>
    </location>
</feature>
<evidence type="ECO:0000256" key="7">
    <source>
        <dbReference type="RuleBase" id="RU364112"/>
    </source>
</evidence>
<feature type="transmembrane region" description="Helical" evidence="7">
    <location>
        <begin position="775"/>
        <end position="796"/>
    </location>
</feature>
<feature type="transmembrane region" description="Helical" evidence="7">
    <location>
        <begin position="412"/>
        <end position="434"/>
    </location>
</feature>
<keyword evidence="12" id="KW-1185">Reference proteome</keyword>
<dbReference type="GO" id="GO:0015232">
    <property type="term" value="F:heme transmembrane transporter activity"/>
    <property type="evidence" value="ECO:0007669"/>
    <property type="project" value="InterPro"/>
</dbReference>
<evidence type="ECO:0000256" key="2">
    <source>
        <dbReference type="ARBA" id="ARBA00010342"/>
    </source>
</evidence>
<feature type="transmembrane region" description="Helical" evidence="7">
    <location>
        <begin position="138"/>
        <end position="158"/>
    </location>
</feature>
<dbReference type="InterPro" id="IPR038297">
    <property type="entry name" value="CcmH/CycL/NrfF/Ccl2_sf"/>
</dbReference>
<keyword evidence="7" id="KW-0472">Membrane</keyword>
<evidence type="ECO:0000256" key="4">
    <source>
        <dbReference type="ARBA" id="ARBA00022723"/>
    </source>
</evidence>
<feature type="transmembrane region" description="Helical" evidence="7">
    <location>
        <begin position="263"/>
        <end position="279"/>
    </location>
</feature>
<evidence type="ECO:0000256" key="6">
    <source>
        <dbReference type="ARBA" id="ARBA00023004"/>
    </source>
</evidence>
<evidence type="ECO:0000256" key="5">
    <source>
        <dbReference type="ARBA" id="ARBA00022748"/>
    </source>
</evidence>
<dbReference type="EMBL" id="CP012333">
    <property type="protein sequence ID" value="AKU96784.1"/>
    <property type="molecule type" value="Genomic_DNA"/>
</dbReference>
<dbReference type="KEGG" id="llu:AKJ09_03448"/>
<dbReference type="GO" id="GO:0046872">
    <property type="term" value="F:metal ion binding"/>
    <property type="evidence" value="ECO:0007669"/>
    <property type="project" value="UniProtKB-KW"/>
</dbReference>
<feature type="transmembrane region" description="Helical" evidence="7">
    <location>
        <begin position="359"/>
        <end position="380"/>
    </location>
</feature>
<feature type="transmembrane region" description="Helical" evidence="7">
    <location>
        <begin position="585"/>
        <end position="605"/>
    </location>
</feature>
<evidence type="ECO:0000256" key="1">
    <source>
        <dbReference type="ARBA" id="ARBA00009186"/>
    </source>
</evidence>
<feature type="transmembrane region" description="Helical" evidence="7">
    <location>
        <begin position="191"/>
        <end position="212"/>
    </location>
</feature>
<feature type="transmembrane region" description="Helical" evidence="7">
    <location>
        <begin position="625"/>
        <end position="643"/>
    </location>
</feature>
<dbReference type="Pfam" id="PF01578">
    <property type="entry name" value="Cytochrom_C_asm"/>
    <property type="match status" value="1"/>
</dbReference>
<keyword evidence="6 7" id="KW-0408">Iron</keyword>
<feature type="domain" description="Cytochrome c-type biogenesis protein CcmF C-terminal" evidence="10">
    <location>
        <begin position="641"/>
        <end position="794"/>
    </location>
</feature>
<dbReference type="PANTHER" id="PTHR43653">
    <property type="entry name" value="CYTOCHROME C ASSEMBLY PROTEIN-RELATED"/>
    <property type="match status" value="1"/>
</dbReference>
<comment type="caution">
    <text evidence="7">Lacks conserved residue(s) required for the propagation of feature annotation.</text>
</comment>
<dbReference type="RefSeq" id="WP_146648022.1">
    <property type="nucleotide sequence ID" value="NZ_CP012333.1"/>
</dbReference>
<keyword evidence="4 7" id="KW-0479">Metal-binding</keyword>
<dbReference type="GO" id="GO:0016829">
    <property type="term" value="F:lyase activity"/>
    <property type="evidence" value="ECO:0007669"/>
    <property type="project" value="UniProtKB-KW"/>
</dbReference>
<evidence type="ECO:0000313" key="12">
    <source>
        <dbReference type="Proteomes" id="UP000064967"/>
    </source>
</evidence>
<dbReference type="PANTHER" id="PTHR43653:SF1">
    <property type="entry name" value="CYTOCHROME C-TYPE BIOGENESIS PROTEIN CCMF"/>
    <property type="match status" value="1"/>
</dbReference>
<feature type="domain" description="Cytochrome c assembly protein" evidence="8">
    <location>
        <begin position="108"/>
        <end position="310"/>
    </location>
</feature>
<dbReference type="GO" id="GO:0016020">
    <property type="term" value="C:membrane"/>
    <property type="evidence" value="ECO:0007669"/>
    <property type="project" value="InterPro"/>
</dbReference>
<name>A0A0K1PUI7_9BACT</name>
<feature type="domain" description="CcmH/CycL/Ccl2/NrfF N-terminal" evidence="9">
    <location>
        <begin position="824"/>
        <end position="959"/>
    </location>
</feature>
<keyword evidence="7" id="KW-0812">Transmembrane</keyword>
<dbReference type="AlphaFoldDB" id="A0A0K1PUI7"/>
<dbReference type="STRING" id="1391654.AKJ09_03448"/>
<keyword evidence="11" id="KW-0456">Lyase</keyword>
<dbReference type="Pfam" id="PF16327">
    <property type="entry name" value="CcmF_C"/>
    <property type="match status" value="2"/>
</dbReference>
<dbReference type="Gene3D" id="1.10.8.640">
    <property type="entry name" value="Cytochrome C biogenesis protein"/>
    <property type="match status" value="1"/>
</dbReference>
<feature type="transmembrane region" description="Helical" evidence="7">
    <location>
        <begin position="924"/>
        <end position="943"/>
    </location>
</feature>
<feature type="transmembrane region" description="Helical" evidence="7">
    <location>
        <begin position="110"/>
        <end position="126"/>
    </location>
</feature>
<evidence type="ECO:0000259" key="8">
    <source>
        <dbReference type="Pfam" id="PF01578"/>
    </source>
</evidence>
<dbReference type="Pfam" id="PF03918">
    <property type="entry name" value="CcmH"/>
    <property type="match status" value="1"/>
</dbReference>
<feature type="transmembrane region" description="Helical" evidence="7">
    <location>
        <begin position="288"/>
        <end position="307"/>
    </location>
</feature>
<feature type="transmembrane region" description="Helical" evidence="7">
    <location>
        <begin position="327"/>
        <end position="347"/>
    </location>
</feature>
<keyword evidence="7" id="KW-1133">Transmembrane helix</keyword>
<reference evidence="11 12" key="1">
    <citation type="submission" date="2015-08" db="EMBL/GenBank/DDBJ databases">
        <authorList>
            <person name="Babu N.S."/>
            <person name="Beckwith C.J."/>
            <person name="Beseler K.G."/>
            <person name="Brison A."/>
            <person name="Carone J.V."/>
            <person name="Caskin T.P."/>
            <person name="Diamond M."/>
            <person name="Durham M.E."/>
            <person name="Foxe J.M."/>
            <person name="Go M."/>
            <person name="Henderson B.A."/>
            <person name="Jones I.B."/>
            <person name="McGettigan J.A."/>
            <person name="Micheletti S.J."/>
            <person name="Nasrallah M.E."/>
            <person name="Ortiz D."/>
            <person name="Piller C.R."/>
            <person name="Privatt S.R."/>
            <person name="Schneider S.L."/>
            <person name="Sharp S."/>
            <person name="Smith T.C."/>
            <person name="Stanton J.D."/>
            <person name="Ullery H.E."/>
            <person name="Wilson R.J."/>
            <person name="Serrano M.G."/>
            <person name="Buck G."/>
            <person name="Lee V."/>
            <person name="Wang Y."/>
            <person name="Carvalho R."/>
            <person name="Voegtly L."/>
            <person name="Shi R."/>
            <person name="Duckworth R."/>
            <person name="Johnson A."/>
            <person name="Loviza R."/>
            <person name="Walstead R."/>
            <person name="Shah Z."/>
            <person name="Kiflezghi M."/>
            <person name="Wade K."/>
            <person name="Ball S.L."/>
            <person name="Bradley K.W."/>
            <person name="Asai D.J."/>
            <person name="Bowman C.A."/>
            <person name="Russell D.A."/>
            <person name="Pope W.H."/>
            <person name="Jacobs-Sera D."/>
            <person name="Hendrix R.W."/>
            <person name="Hatfull G.F."/>
        </authorList>
    </citation>
    <scope>NUCLEOTIDE SEQUENCE [LARGE SCALE GENOMIC DNA]</scope>
    <source>
        <strain evidence="11 12">DSM 27648</strain>
    </source>
</reference>
<dbReference type="GO" id="GO:0017004">
    <property type="term" value="P:cytochrome complex assembly"/>
    <property type="evidence" value="ECO:0007669"/>
    <property type="project" value="UniProtKB-KW"/>
</dbReference>
<dbReference type="PRINTS" id="PR01410">
    <property type="entry name" value="CCBIOGENESIS"/>
</dbReference>
<keyword evidence="7" id="KW-0732">Signal</keyword>
<dbReference type="InterPro" id="IPR002541">
    <property type="entry name" value="Cyt_c_assembly"/>
</dbReference>
<keyword evidence="5" id="KW-0201">Cytochrome c-type biogenesis</keyword>
<feature type="transmembrane region" description="Helical" evidence="7">
    <location>
        <begin position="502"/>
        <end position="522"/>
    </location>
</feature>
<feature type="domain" description="Cytochrome c-type biogenesis protein CcmF C-terminal" evidence="10">
    <location>
        <begin position="452"/>
        <end position="560"/>
    </location>
</feature>
<dbReference type="InterPro" id="IPR032523">
    <property type="entry name" value="CcmF_C"/>
</dbReference>
<dbReference type="GO" id="GO:0020037">
    <property type="term" value="F:heme binding"/>
    <property type="evidence" value="ECO:0007669"/>
    <property type="project" value="InterPro"/>
</dbReference>
<dbReference type="InterPro" id="IPR003567">
    <property type="entry name" value="Cyt_c_biogenesis"/>
</dbReference>
<feature type="transmembrane region" description="Helical" evidence="7">
    <location>
        <begin position="224"/>
        <end position="243"/>
    </location>
</feature>
<organism evidence="11 12">
    <name type="scientific">Labilithrix luteola</name>
    <dbReference type="NCBI Taxonomy" id="1391654"/>
    <lineage>
        <taxon>Bacteria</taxon>
        <taxon>Pseudomonadati</taxon>
        <taxon>Myxococcota</taxon>
        <taxon>Polyangia</taxon>
        <taxon>Polyangiales</taxon>
        <taxon>Labilitrichaceae</taxon>
        <taxon>Labilithrix</taxon>
    </lineage>
</organism>
<proteinExistence type="inferred from homology"/>
<protein>
    <recommendedName>
        <fullName evidence="7">Cytochrome c-type biogenesis protein</fullName>
    </recommendedName>
</protein>
<dbReference type="InterPro" id="IPR005616">
    <property type="entry name" value="CcmH/CycL/Ccl2/NrfF_N"/>
</dbReference>
<accession>A0A0K1PUI7</accession>
<evidence type="ECO:0000256" key="3">
    <source>
        <dbReference type="ARBA" id="ARBA00022617"/>
    </source>
</evidence>
<gene>
    <name evidence="11" type="ORF">AKJ09_03448</name>
</gene>
<sequence length="984" mass="108108">MFNTSLAIANIAPSDFPSFGLLLLLAVMVSASYTFAVSLSAGATGRIKTLQAARFGAYGTVALIGVTVLCLAYAFVSHDFRLRYVAHYSDRSMSIWYLLTALWGGQDGSLLWWLFLLSLYIGVCVWQLGHKYLELQPYILATLMGIVLFFCVLMAFAANPFATGVSGARPDGEGLNPLLQNFYMIIHPPSLYTGFVGCSIPFAFCIAALVTGRLDAEWIQASRKFTLFALMFLAIGNTLGMLWAYEELGWGGYWAWDPVENAAIMPLFTLAAFAHSVMIQERRGMLKVWNVFLMCLTFFMTIFGTFLTRSGVIASVHSFAQSSIGDYFLYFLAIVVAFCFTLVLYRWPELRDLQPTSRLRRASITTGWVTVVGLGLAWWISTLVAPKAADPTAMKDALGAEGLAAAELKRTLILVVAFSCLAGAAVYAAVELVFRRMTTGLSLKNARPRFESVLSREFTFLLNNFGLLIIMFFVLFGTTFPMLSEAVWKEKVTVGPLHFNAWLQPLGLTVFFLMGVGTLFGWKKTSPEALKKAFFAPSVAGLLAVAVHFLFGKKLGFPAVAWSPPLYGGIMGSAFQAFNAITPVLGFSLAIFNIVVIVQEFVYLYRSQAKATETSRTFLRHFSGASRIFAAIVGFPAWVISLAPAGRRRYGGYVVHLGIVLMFLGFTGKSWTVDKETSLAPGQTYQIEHLTVQYVGPRMEVDTSKRMVFADIRVLENGKELGKLSPAKFIYKKMPESPTSEVSMLHSIRDDLYLVVGSINPETKVASLQIHLNPLVGWIWFGAIVLIFGSFVCMWPELEPEESRVWHAARGAGAVAASITLGFVLALLPVQAFAQTTATQHAGSVQMDNFAEKQVFSQLRCMCGTCPRELLSSCACSTADATRERLRMRLQHGDTPDQIISDYTAEYGTASLAIPPNTGAMRSIYIVPIVALIGTGVGLTIALKKWRANADAAKPKASTVALDESARRDDYDDRIDAELKDLDG</sequence>
<keyword evidence="3 7" id="KW-0349">Heme</keyword>
<dbReference type="PATRIC" id="fig|1391654.3.peg.3490"/>
<evidence type="ECO:0000313" key="11">
    <source>
        <dbReference type="EMBL" id="AKU96784.1"/>
    </source>
</evidence>
<feature type="transmembrane region" description="Helical" evidence="7">
    <location>
        <begin position="650"/>
        <end position="668"/>
    </location>
</feature>
<comment type="function">
    <text evidence="7">Possible subunit of a heme lyase.</text>
</comment>
<feature type="transmembrane region" description="Helical" evidence="7">
    <location>
        <begin position="534"/>
        <end position="551"/>
    </location>
</feature>
<dbReference type="OrthoDB" id="9761451at2"/>
<dbReference type="Proteomes" id="UP000064967">
    <property type="component" value="Chromosome"/>
</dbReference>
<feature type="transmembrane region" description="Helical" evidence="7">
    <location>
        <begin position="808"/>
        <end position="828"/>
    </location>
</feature>
<feature type="transmembrane region" description="Helical" evidence="7">
    <location>
        <begin position="458"/>
        <end position="482"/>
    </location>
</feature>
<comment type="similarity">
    <text evidence="2 7">Belongs to the CcmH/CycL/Ccl2/NrfF family.</text>
</comment>
<dbReference type="CDD" id="cd16378">
    <property type="entry name" value="CcmH_N"/>
    <property type="match status" value="1"/>
</dbReference>
<evidence type="ECO:0000259" key="10">
    <source>
        <dbReference type="Pfam" id="PF16327"/>
    </source>
</evidence>